<dbReference type="Gene3D" id="3.10.129.10">
    <property type="entry name" value="Hotdog Thioesterase"/>
    <property type="match status" value="1"/>
</dbReference>
<evidence type="ECO:0000256" key="5">
    <source>
        <dbReference type="ARBA" id="ARBA00022640"/>
    </source>
</evidence>
<organism evidence="14 15">
    <name type="scientific">Xanthoceras sorbifolium</name>
    <dbReference type="NCBI Taxonomy" id="99658"/>
    <lineage>
        <taxon>Eukaryota</taxon>
        <taxon>Viridiplantae</taxon>
        <taxon>Streptophyta</taxon>
        <taxon>Embryophyta</taxon>
        <taxon>Tracheophyta</taxon>
        <taxon>Spermatophyta</taxon>
        <taxon>Magnoliopsida</taxon>
        <taxon>eudicotyledons</taxon>
        <taxon>Gunneridae</taxon>
        <taxon>Pentapetalae</taxon>
        <taxon>rosids</taxon>
        <taxon>malvids</taxon>
        <taxon>Sapindales</taxon>
        <taxon>Sapindaceae</taxon>
        <taxon>Xanthoceroideae</taxon>
        <taxon>Xanthoceras</taxon>
    </lineage>
</organism>
<evidence type="ECO:0000256" key="1">
    <source>
        <dbReference type="ARBA" id="ARBA00004229"/>
    </source>
</evidence>
<dbReference type="Proteomes" id="UP000827721">
    <property type="component" value="Unassembled WGS sequence"/>
</dbReference>
<evidence type="ECO:0000256" key="2">
    <source>
        <dbReference type="ARBA" id="ARBA00006500"/>
    </source>
</evidence>
<dbReference type="Pfam" id="PF20791">
    <property type="entry name" value="Acyl-ACP_TE_C"/>
    <property type="match status" value="1"/>
</dbReference>
<keyword evidence="10 11" id="KW-0275">Fatty acid biosynthesis</keyword>
<comment type="caution">
    <text evidence="14">The sequence shown here is derived from an EMBL/GenBank/DDBJ whole genome shotgun (WGS) entry which is preliminary data.</text>
</comment>
<feature type="domain" description="Acyl-ACP thioesterase-like C-terminal" evidence="13">
    <location>
        <begin position="93"/>
        <end position="150"/>
    </location>
</feature>
<evidence type="ECO:0000256" key="6">
    <source>
        <dbReference type="ARBA" id="ARBA00022801"/>
    </source>
</evidence>
<dbReference type="InterPro" id="IPR045023">
    <property type="entry name" value="FATA/B"/>
</dbReference>
<dbReference type="EMBL" id="JAFEMO010000009">
    <property type="protein sequence ID" value="KAH7565148.1"/>
    <property type="molecule type" value="Genomic_DNA"/>
</dbReference>
<sequence length="174" mass="20044">MYASGKNGLGRDWHVQDFKTGKTLIRATSVYLMMDKKTRKVFKFIEEAREEIKPFIMLCDPIIHNNSRKLLKVDMDKADQVRTVVAYSCNSLLVYSVAENHELLALTLEYRKECNNGSLLQSFSRIISNNNDEIEFDHLLCLEGGQEIMRENHVVTNICRQIHKESSNSDGKCL</sequence>
<evidence type="ECO:0000256" key="10">
    <source>
        <dbReference type="ARBA" id="ARBA00023160"/>
    </source>
</evidence>
<keyword evidence="9 11" id="KW-0443">Lipid metabolism</keyword>
<dbReference type="EC" id="3.1.2.-" evidence="11"/>
<keyword evidence="15" id="KW-1185">Reference proteome</keyword>
<dbReference type="PANTHER" id="PTHR31727:SF11">
    <property type="entry name" value="ACYL-[ACYL-CARRIER-PROTEIN] HYDROLASE"/>
    <property type="match status" value="1"/>
</dbReference>
<dbReference type="InterPro" id="IPR049427">
    <property type="entry name" value="Acyl-ACP_TE_C"/>
</dbReference>
<dbReference type="InterPro" id="IPR029069">
    <property type="entry name" value="HotDog_dom_sf"/>
</dbReference>
<evidence type="ECO:0000259" key="12">
    <source>
        <dbReference type="Pfam" id="PF01643"/>
    </source>
</evidence>
<evidence type="ECO:0000259" key="13">
    <source>
        <dbReference type="Pfam" id="PF20791"/>
    </source>
</evidence>
<comment type="similarity">
    <text evidence="2 11">Belongs to the acyl-ACP thioesterase family.</text>
</comment>
<feature type="domain" description="Acyl-ACP thioesterase N-terminal hotdog" evidence="12">
    <location>
        <begin position="2"/>
        <end position="51"/>
    </location>
</feature>
<gene>
    <name evidence="14" type="ORF">JRO89_XS09G0145900</name>
</gene>
<reference evidence="14 15" key="1">
    <citation type="submission" date="2021-02" db="EMBL/GenBank/DDBJ databases">
        <title>Plant Genome Project.</title>
        <authorList>
            <person name="Zhang R.-G."/>
        </authorList>
    </citation>
    <scope>NUCLEOTIDE SEQUENCE [LARGE SCALE GENOMIC DNA]</scope>
    <source>
        <tissue evidence="14">Leaves</tissue>
    </source>
</reference>
<dbReference type="SUPFAM" id="SSF54637">
    <property type="entry name" value="Thioesterase/thiol ester dehydrase-isomerase"/>
    <property type="match status" value="1"/>
</dbReference>
<keyword evidence="6 11" id="KW-0378">Hydrolase</keyword>
<proteinExistence type="inferred from homology"/>
<evidence type="ECO:0000256" key="4">
    <source>
        <dbReference type="ARBA" id="ARBA00022528"/>
    </source>
</evidence>
<comment type="subcellular location">
    <subcellularLocation>
        <location evidence="1 11">Plastid</location>
        <location evidence="1 11">Chloroplast</location>
    </subcellularLocation>
</comment>
<evidence type="ECO:0000256" key="7">
    <source>
        <dbReference type="ARBA" id="ARBA00022832"/>
    </source>
</evidence>
<keyword evidence="8" id="KW-0809">Transit peptide</keyword>
<name>A0ABQ8HLL3_9ROSI</name>
<protein>
    <recommendedName>
        <fullName evidence="11">Acyl-[acyl-carrier-protein] hydrolase</fullName>
        <ecNumber evidence="11">3.1.2.-</ecNumber>
    </recommendedName>
</protein>
<dbReference type="InterPro" id="IPR002864">
    <property type="entry name" value="Acyl-ACP_thioesterase_NHD"/>
</dbReference>
<evidence type="ECO:0000256" key="3">
    <source>
        <dbReference type="ARBA" id="ARBA00022516"/>
    </source>
</evidence>
<dbReference type="PANTHER" id="PTHR31727">
    <property type="entry name" value="OLEOYL-ACYL CARRIER PROTEIN THIOESTERASE 1, CHLOROPLASTIC"/>
    <property type="match status" value="1"/>
</dbReference>
<accession>A0ABQ8HLL3</accession>
<keyword evidence="3 11" id="KW-0444">Lipid biosynthesis</keyword>
<keyword evidence="5 11" id="KW-0934">Plastid</keyword>
<evidence type="ECO:0000313" key="14">
    <source>
        <dbReference type="EMBL" id="KAH7565148.1"/>
    </source>
</evidence>
<keyword evidence="7 11" id="KW-0276">Fatty acid metabolism</keyword>
<evidence type="ECO:0000256" key="8">
    <source>
        <dbReference type="ARBA" id="ARBA00022946"/>
    </source>
</evidence>
<evidence type="ECO:0000256" key="11">
    <source>
        <dbReference type="RuleBase" id="RU363096"/>
    </source>
</evidence>
<keyword evidence="4 11" id="KW-0150">Chloroplast</keyword>
<evidence type="ECO:0000313" key="15">
    <source>
        <dbReference type="Proteomes" id="UP000827721"/>
    </source>
</evidence>
<dbReference type="Pfam" id="PF01643">
    <property type="entry name" value="Acyl-ACP_TE"/>
    <property type="match status" value="1"/>
</dbReference>
<evidence type="ECO:0000256" key="9">
    <source>
        <dbReference type="ARBA" id="ARBA00023098"/>
    </source>
</evidence>
<comment type="function">
    <text evidence="11">Plays an essential role in chain termination during de novo fatty acid synthesis.</text>
</comment>